<protein>
    <submittedName>
        <fullName evidence="1">Uncharacterized protein</fullName>
    </submittedName>
</protein>
<evidence type="ECO:0000313" key="1">
    <source>
        <dbReference type="EMBL" id="BAS28194.1"/>
    </source>
</evidence>
<proteinExistence type="predicted"/>
<dbReference type="KEGG" id="lpil:LIP_2353"/>
<keyword evidence="2" id="KW-1185">Reference proteome</keyword>
<dbReference type="STRING" id="1555112.LIP_2353"/>
<accession>A0A0K2SN09</accession>
<dbReference type="Proteomes" id="UP000065807">
    <property type="component" value="Chromosome"/>
</dbReference>
<name>A0A0K2SN09_LIMPI</name>
<dbReference type="AlphaFoldDB" id="A0A0K2SN09"/>
<dbReference type="EMBL" id="AP014924">
    <property type="protein sequence ID" value="BAS28194.1"/>
    <property type="molecule type" value="Genomic_DNA"/>
</dbReference>
<sequence length="72" mass="8123">MTARSHLAMIALMARLARMSHNGTDGHERERFRTAVEKSAGGWKAEDHPELTGVEEVAGYVEALRRDWSRES</sequence>
<reference evidence="2" key="2">
    <citation type="journal article" date="2016" name="Int. J. Syst. Evol. Microbiol.">
        <title>Complete genome sequence and cell structure of Limnochorda pilosa, a Gram-negative spore-former within the phylum Firmicutes.</title>
        <authorList>
            <person name="Watanabe M."/>
            <person name="Kojima H."/>
            <person name="Fukui M."/>
        </authorList>
    </citation>
    <scope>NUCLEOTIDE SEQUENCE [LARGE SCALE GENOMIC DNA]</scope>
    <source>
        <strain evidence="2">HC45</strain>
    </source>
</reference>
<organism evidence="1 2">
    <name type="scientific">Limnochorda pilosa</name>
    <dbReference type="NCBI Taxonomy" id="1555112"/>
    <lineage>
        <taxon>Bacteria</taxon>
        <taxon>Bacillati</taxon>
        <taxon>Bacillota</taxon>
        <taxon>Limnochordia</taxon>
        <taxon>Limnochordales</taxon>
        <taxon>Limnochordaceae</taxon>
        <taxon>Limnochorda</taxon>
    </lineage>
</organism>
<gene>
    <name evidence="1" type="ORF">LIP_2353</name>
</gene>
<evidence type="ECO:0000313" key="2">
    <source>
        <dbReference type="Proteomes" id="UP000065807"/>
    </source>
</evidence>
<reference evidence="2" key="1">
    <citation type="submission" date="2015-07" db="EMBL/GenBank/DDBJ databases">
        <title>Complete genome sequence and phylogenetic analysis of Limnochorda pilosa.</title>
        <authorList>
            <person name="Watanabe M."/>
            <person name="Kojima H."/>
            <person name="Fukui M."/>
        </authorList>
    </citation>
    <scope>NUCLEOTIDE SEQUENCE [LARGE SCALE GENOMIC DNA]</scope>
    <source>
        <strain evidence="2">HC45</strain>
    </source>
</reference>